<keyword evidence="1" id="KW-0812">Transmembrane</keyword>
<evidence type="ECO:0000313" key="2">
    <source>
        <dbReference type="EMBL" id="KKQ92451.1"/>
    </source>
</evidence>
<feature type="transmembrane region" description="Helical" evidence="1">
    <location>
        <begin position="84"/>
        <end position="102"/>
    </location>
</feature>
<organism evidence="2 3">
    <name type="scientific">Candidatus Woesebacteria bacterium GW2011_GWB1_39_10</name>
    <dbReference type="NCBI Taxonomy" id="1618572"/>
    <lineage>
        <taxon>Bacteria</taxon>
        <taxon>Candidatus Woeseibacteriota</taxon>
    </lineage>
</organism>
<feature type="transmembrane region" description="Helical" evidence="1">
    <location>
        <begin position="57"/>
        <end position="77"/>
    </location>
</feature>
<keyword evidence="1" id="KW-1133">Transmembrane helix</keyword>
<dbReference type="STRING" id="1618572.UT17_C0002G0114"/>
<accession>A0A0G0PSW8</accession>
<dbReference type="EMBL" id="LBVU01000002">
    <property type="protein sequence ID" value="KKQ92451.1"/>
    <property type="molecule type" value="Genomic_DNA"/>
</dbReference>
<proteinExistence type="predicted"/>
<feature type="transmembrane region" description="Helical" evidence="1">
    <location>
        <begin position="108"/>
        <end position="129"/>
    </location>
</feature>
<evidence type="ECO:0000313" key="3">
    <source>
        <dbReference type="Proteomes" id="UP000034774"/>
    </source>
</evidence>
<dbReference type="Proteomes" id="UP000034774">
    <property type="component" value="Unassembled WGS sequence"/>
</dbReference>
<feature type="transmembrane region" description="Helical" evidence="1">
    <location>
        <begin position="149"/>
        <end position="173"/>
    </location>
</feature>
<dbReference type="AlphaFoldDB" id="A0A0G0PSW8"/>
<name>A0A0G0PSW8_9BACT</name>
<gene>
    <name evidence="2" type="ORF">UT17_C0002G0114</name>
</gene>
<evidence type="ECO:0000256" key="1">
    <source>
        <dbReference type="SAM" id="Phobius"/>
    </source>
</evidence>
<keyword evidence="1" id="KW-0472">Membrane</keyword>
<comment type="caution">
    <text evidence="2">The sequence shown here is derived from an EMBL/GenBank/DDBJ whole genome shotgun (WGS) entry which is preliminary data.</text>
</comment>
<reference evidence="2 3" key="1">
    <citation type="journal article" date="2015" name="Nature">
        <title>rRNA introns, odd ribosomes, and small enigmatic genomes across a large radiation of phyla.</title>
        <authorList>
            <person name="Brown C.T."/>
            <person name="Hug L.A."/>
            <person name="Thomas B.C."/>
            <person name="Sharon I."/>
            <person name="Castelle C.J."/>
            <person name="Singh A."/>
            <person name="Wilkins M.J."/>
            <person name="Williams K.H."/>
            <person name="Banfield J.F."/>
        </authorList>
    </citation>
    <scope>NUCLEOTIDE SEQUENCE [LARGE SCALE GENOMIC DNA]</scope>
</reference>
<feature type="transmembrane region" description="Helical" evidence="1">
    <location>
        <begin position="179"/>
        <end position="197"/>
    </location>
</feature>
<sequence>MLVNLVIIFIGVITFLFIFWKRLKEDYSSEIIFKAAFLILAVLTLFSMLGSKFLSGWLFFIETTSILIGVLIATMRLKVRFFETLEAAVVGLMPWLSLFFLADSVSASSLSSFFGFLAVLILIFVFYYLDVHYKNFGWYTSGKIGFSGITTIALIFLLRSLVAIMGISVLSFVSQSYEAIISGSIAFICFLVLYNLGRQ</sequence>
<feature type="transmembrane region" description="Helical" evidence="1">
    <location>
        <begin position="6"/>
        <end position="23"/>
    </location>
</feature>
<feature type="transmembrane region" description="Helical" evidence="1">
    <location>
        <begin position="35"/>
        <end position="51"/>
    </location>
</feature>
<protein>
    <submittedName>
        <fullName evidence="2">Uncharacterized protein</fullName>
    </submittedName>
</protein>